<comment type="similarity">
    <text evidence="1">Belongs to the HyuE racemase family.</text>
</comment>
<proteinExistence type="inferred from homology"/>
<evidence type="ECO:0000313" key="5">
    <source>
        <dbReference type="Proteomes" id="UP000016646"/>
    </source>
</evidence>
<evidence type="ECO:0000256" key="1">
    <source>
        <dbReference type="ARBA" id="ARBA00038414"/>
    </source>
</evidence>
<dbReference type="AlphaFoldDB" id="U1GTC0"/>
<comment type="caution">
    <text evidence="2">The sequence shown here is derived from an EMBL/GenBank/DDBJ whole genome shotgun (WGS) entry which is preliminary data.</text>
</comment>
<organism evidence="2 4">
    <name type="scientific">Treponema socranskii subsp. socranskii VPI DR56BR1116 = ATCC 35536</name>
    <dbReference type="NCBI Taxonomy" id="1125725"/>
    <lineage>
        <taxon>Bacteria</taxon>
        <taxon>Pseudomonadati</taxon>
        <taxon>Spirochaetota</taxon>
        <taxon>Spirochaetia</taxon>
        <taxon>Spirochaetales</taxon>
        <taxon>Treponemataceae</taxon>
        <taxon>Treponema</taxon>
    </lineage>
</organism>
<evidence type="ECO:0000313" key="4">
    <source>
        <dbReference type="Proteomes" id="UP000016412"/>
    </source>
</evidence>
<dbReference type="Pfam" id="PF01177">
    <property type="entry name" value="Asp_Glu_race"/>
    <property type="match status" value="1"/>
</dbReference>
<reference evidence="4 5" key="1">
    <citation type="submission" date="2013-08" db="EMBL/GenBank/DDBJ databases">
        <authorList>
            <person name="Durkin A.S."/>
            <person name="Haft D.R."/>
            <person name="McCorrison J."/>
            <person name="Torralba M."/>
            <person name="Gillis M."/>
            <person name="Haft D.H."/>
            <person name="Methe B."/>
            <person name="Sutton G."/>
            <person name="Nelson K.E."/>
        </authorList>
    </citation>
    <scope>NUCLEOTIDE SEQUENCE [LARGE SCALE GENOMIC DNA]</scope>
    <source>
        <strain evidence="3 5">ATCC 35536</strain>
        <strain evidence="2 4">VPI DR56BR1116</strain>
    </source>
</reference>
<dbReference type="EMBL" id="AUZJ01000055">
    <property type="protein sequence ID" value="ERF59894.1"/>
    <property type="molecule type" value="Genomic_DNA"/>
</dbReference>
<evidence type="ECO:0000313" key="3">
    <source>
        <dbReference type="EMBL" id="ERK03380.1"/>
    </source>
</evidence>
<dbReference type="STRING" id="1125725.HMPREF1325_0677"/>
<dbReference type="Gene3D" id="3.40.50.12500">
    <property type="match status" value="1"/>
</dbReference>
<keyword evidence="5" id="KW-1185">Reference proteome</keyword>
<dbReference type="InterPro" id="IPR015942">
    <property type="entry name" value="Asp/Glu/hydantoin_racemase"/>
</dbReference>
<protein>
    <submittedName>
        <fullName evidence="2">Asp/Glu/Hydantoin racemase</fullName>
    </submittedName>
</protein>
<dbReference type="Proteomes" id="UP000016646">
    <property type="component" value="Unassembled WGS sequence"/>
</dbReference>
<dbReference type="InterPro" id="IPR053714">
    <property type="entry name" value="Iso_Racemase_Enz_sf"/>
</dbReference>
<evidence type="ECO:0000313" key="2">
    <source>
        <dbReference type="EMBL" id="ERF59894.1"/>
    </source>
</evidence>
<gene>
    <name evidence="3" type="ORF">HMPREF0860_2075</name>
    <name evidence="2" type="ORF">HMPREF1325_0677</name>
</gene>
<dbReference type="Proteomes" id="UP000016412">
    <property type="component" value="Unassembled WGS sequence"/>
</dbReference>
<dbReference type="eggNOG" id="COG4126">
    <property type="taxonomic scope" value="Bacteria"/>
</dbReference>
<sequence>MKKVILLHTVKTVYESFGAQLRELIAEDIILNNILDDFLADDPARNEGVFSKNNRLRLLKDLESAQLAGPDLIVVTCSTLSPYIPELRDYFSTPIIAIDDAMCEEALTKGSRITVLATAISAVDPVVHKLESMGRERGKAVKIDSYCNPEAIKALKTGDRNVHDALVLEMAKKVRNTDVIVFAQASMAYMSEPVSAATGIPTLASPRLCQKKIAEFFGLNGKK</sequence>
<accession>U1GTC0</accession>
<dbReference type="GO" id="GO:0047661">
    <property type="term" value="F:amino-acid racemase activity"/>
    <property type="evidence" value="ECO:0007669"/>
    <property type="project" value="InterPro"/>
</dbReference>
<dbReference type="RefSeq" id="WP_021331171.1">
    <property type="nucleotide sequence ID" value="NZ_AUZJ01000055.1"/>
</dbReference>
<name>U1GTC0_TRESO</name>
<dbReference type="PATRIC" id="fig|1125725.3.peg.2169"/>
<dbReference type="EMBL" id="AVQI01000033">
    <property type="protein sequence ID" value="ERK03380.1"/>
    <property type="molecule type" value="Genomic_DNA"/>
</dbReference>